<dbReference type="GO" id="GO:0008725">
    <property type="term" value="F:DNA-3-methyladenine glycosylase activity"/>
    <property type="evidence" value="ECO:0007669"/>
    <property type="project" value="TreeGrafter"/>
</dbReference>
<reference evidence="4 5" key="1">
    <citation type="journal article" date="2013" name="ISME J.">
        <title>A metabolic model for members of the genus Tetrasphaera involved in enhanced biological phosphorus removal.</title>
        <authorList>
            <person name="Kristiansen R."/>
            <person name="Nguyen H.T.T."/>
            <person name="Saunders A.M."/>
            <person name="Nielsen J.L."/>
            <person name="Wimmer R."/>
            <person name="Le V.Q."/>
            <person name="McIlroy S.J."/>
            <person name="Petrovski S."/>
            <person name="Seviour R.J."/>
            <person name="Calteau A."/>
            <person name="Nielsen K.L."/>
            <person name="Nielsen P.H."/>
        </authorList>
    </citation>
    <scope>NUCLEOTIDE SEQUENCE [LARGE SCALE GENOMIC DNA]</scope>
    <source>
        <strain evidence="4 5">Lp2</strain>
    </source>
</reference>
<accession>N0E4X7</accession>
<keyword evidence="5" id="KW-1185">Reference proteome</keyword>
<dbReference type="GO" id="GO:0043916">
    <property type="term" value="F:DNA-7-methylguanine glycosylase activity"/>
    <property type="evidence" value="ECO:0007669"/>
    <property type="project" value="TreeGrafter"/>
</dbReference>
<gene>
    <name evidence="4" type="ORF">BN10_520045</name>
</gene>
<dbReference type="Proteomes" id="UP000013167">
    <property type="component" value="Unassembled WGS sequence"/>
</dbReference>
<feature type="region of interest" description="Disordered" evidence="3">
    <location>
        <begin position="293"/>
        <end position="313"/>
    </location>
</feature>
<organism evidence="4 5">
    <name type="scientific">Phycicoccus elongatus Lp2</name>
    <dbReference type="NCBI Taxonomy" id="1193181"/>
    <lineage>
        <taxon>Bacteria</taxon>
        <taxon>Bacillati</taxon>
        <taxon>Actinomycetota</taxon>
        <taxon>Actinomycetes</taxon>
        <taxon>Micrococcales</taxon>
        <taxon>Intrasporangiaceae</taxon>
        <taxon>Phycicoccus</taxon>
    </lineage>
</organism>
<dbReference type="InterPro" id="IPR051912">
    <property type="entry name" value="Alkylbase_DNA_Glycosylase/TA"/>
</dbReference>
<dbReference type="eggNOG" id="COG0122">
    <property type="taxonomic scope" value="Bacteria"/>
</dbReference>
<dbReference type="PANTHER" id="PTHR43003">
    <property type="entry name" value="DNA-3-METHYLADENINE GLYCOSYLASE"/>
    <property type="match status" value="1"/>
</dbReference>
<dbReference type="PANTHER" id="PTHR43003:SF6">
    <property type="entry name" value="DNA GLYCOSYLASE"/>
    <property type="match status" value="1"/>
</dbReference>
<dbReference type="GO" id="GO:0032993">
    <property type="term" value="C:protein-DNA complex"/>
    <property type="evidence" value="ECO:0007669"/>
    <property type="project" value="TreeGrafter"/>
</dbReference>
<dbReference type="GO" id="GO:0006307">
    <property type="term" value="P:DNA alkylation repair"/>
    <property type="evidence" value="ECO:0007669"/>
    <property type="project" value="TreeGrafter"/>
</dbReference>
<evidence type="ECO:0000313" key="4">
    <source>
        <dbReference type="EMBL" id="CCH70144.1"/>
    </source>
</evidence>
<dbReference type="GO" id="GO:0006285">
    <property type="term" value="P:base-excision repair, AP site formation"/>
    <property type="evidence" value="ECO:0007669"/>
    <property type="project" value="TreeGrafter"/>
</dbReference>
<proteinExistence type="predicted"/>
<evidence type="ECO:0000256" key="2">
    <source>
        <dbReference type="ARBA" id="ARBA00023204"/>
    </source>
</evidence>
<evidence type="ECO:0000313" key="5">
    <source>
        <dbReference type="Proteomes" id="UP000013167"/>
    </source>
</evidence>
<keyword evidence="1" id="KW-0227">DNA damage</keyword>
<keyword evidence="2" id="KW-0234">DNA repair</keyword>
<dbReference type="Gene3D" id="1.10.340.30">
    <property type="entry name" value="Hypothetical protein, domain 2"/>
    <property type="match status" value="1"/>
</dbReference>
<evidence type="ECO:0000256" key="1">
    <source>
        <dbReference type="ARBA" id="ARBA00022763"/>
    </source>
</evidence>
<dbReference type="SUPFAM" id="SSF48150">
    <property type="entry name" value="DNA-glycosylase"/>
    <property type="match status" value="1"/>
</dbReference>
<protein>
    <recommendedName>
        <fullName evidence="6">3-methyladenine DNA glycosylase/8-oxoguanine DNA glycosylase</fullName>
    </recommendedName>
</protein>
<dbReference type="STRING" id="1193181.BN10_520045"/>
<dbReference type="GO" id="GO:0032131">
    <property type="term" value="F:alkylated DNA binding"/>
    <property type="evidence" value="ECO:0007669"/>
    <property type="project" value="TreeGrafter"/>
</dbReference>
<dbReference type="GO" id="GO:0005737">
    <property type="term" value="C:cytoplasm"/>
    <property type="evidence" value="ECO:0007669"/>
    <property type="project" value="TreeGrafter"/>
</dbReference>
<dbReference type="InterPro" id="IPR011257">
    <property type="entry name" value="DNA_glycosylase"/>
</dbReference>
<sequence length="313" mass="33620">MFNGPVSSARRLVPVPEGYSLSRTVGVLRHGASDPTCRTDASGWWFGQATPDGPATLSLRRTDDGVEAQGWGDGAAWAVDNAPHLLGCDDDPAGFVAHDALAAEGARVMAGWRVARSRLVVQSLVPAIIEQRVTGKEAFAGHTRLVRRFGSPAPGPGADLGLMVPPAPRDWAHIPSWEWITSGIDKSRAETAVRASTYAGRLEAVADLPLVEAHRRLRVLPGVGEWTAAEVAQRALGDPDSPSFGDYHMAKNLTWALTGTPAGDDEARALLAPYTGQRYRAQVFITAAAGMRPRRGPRMTLPTHVPSRLHQRR</sequence>
<dbReference type="EMBL" id="CAIZ01000122">
    <property type="protein sequence ID" value="CCH70144.1"/>
    <property type="molecule type" value="Genomic_DNA"/>
</dbReference>
<name>N0E4X7_9MICO</name>
<evidence type="ECO:0008006" key="6">
    <source>
        <dbReference type="Google" id="ProtNLM"/>
    </source>
</evidence>
<evidence type="ECO:0000256" key="3">
    <source>
        <dbReference type="SAM" id="MobiDB-lite"/>
    </source>
</evidence>
<comment type="caution">
    <text evidence="4">The sequence shown here is derived from an EMBL/GenBank/DDBJ whole genome shotgun (WGS) entry which is preliminary data.</text>
</comment>
<dbReference type="HOGENOM" id="CLU_052970_0_0_11"/>
<dbReference type="AlphaFoldDB" id="N0E4X7"/>